<dbReference type="SUPFAM" id="SSF56281">
    <property type="entry name" value="Metallo-hydrolase/oxidoreductase"/>
    <property type="match status" value="1"/>
</dbReference>
<feature type="region of interest" description="Disordered" evidence="1">
    <location>
        <begin position="222"/>
        <end position="244"/>
    </location>
</feature>
<name>A0ABP7INY5_9ACTN</name>
<dbReference type="Pfam" id="PF00753">
    <property type="entry name" value="Lactamase_B"/>
    <property type="match status" value="1"/>
</dbReference>
<dbReference type="Proteomes" id="UP001500888">
    <property type="component" value="Unassembled WGS sequence"/>
</dbReference>
<organism evidence="3 4">
    <name type="scientific">Sphaerisporangium flaviroseum</name>
    <dbReference type="NCBI Taxonomy" id="509199"/>
    <lineage>
        <taxon>Bacteria</taxon>
        <taxon>Bacillati</taxon>
        <taxon>Actinomycetota</taxon>
        <taxon>Actinomycetes</taxon>
        <taxon>Streptosporangiales</taxon>
        <taxon>Streptosporangiaceae</taxon>
        <taxon>Sphaerisporangium</taxon>
    </lineage>
</organism>
<evidence type="ECO:0000313" key="4">
    <source>
        <dbReference type="Proteomes" id="UP001500888"/>
    </source>
</evidence>
<evidence type="ECO:0000256" key="1">
    <source>
        <dbReference type="SAM" id="MobiDB-lite"/>
    </source>
</evidence>
<dbReference type="CDD" id="cd06262">
    <property type="entry name" value="metallo-hydrolase-like_MBL-fold"/>
    <property type="match status" value="1"/>
</dbReference>
<feature type="domain" description="Metallo-beta-lactamase" evidence="2">
    <location>
        <begin position="31"/>
        <end position="195"/>
    </location>
</feature>
<dbReference type="PANTHER" id="PTHR46233:SF4">
    <property type="entry name" value="METALLO-BETA-LACTAMASE DOMAIN-CONTAINING PROTEIN"/>
    <property type="match status" value="1"/>
</dbReference>
<proteinExistence type="predicted"/>
<comment type="caution">
    <text evidence="3">The sequence shown here is derived from an EMBL/GenBank/DDBJ whole genome shotgun (WGS) entry which is preliminary data.</text>
</comment>
<dbReference type="Gene3D" id="3.60.15.10">
    <property type="entry name" value="Ribonuclease Z/Hydroxyacylglutathione hydrolase-like"/>
    <property type="match status" value="1"/>
</dbReference>
<dbReference type="InterPro" id="IPR051453">
    <property type="entry name" value="MBL_Glyoxalase_II"/>
</dbReference>
<protein>
    <submittedName>
        <fullName evidence="3">MBL fold metallo-hydrolase</fullName>
    </submittedName>
</protein>
<evidence type="ECO:0000313" key="3">
    <source>
        <dbReference type="EMBL" id="GAA3822946.1"/>
    </source>
</evidence>
<evidence type="ECO:0000259" key="2">
    <source>
        <dbReference type="SMART" id="SM00849"/>
    </source>
</evidence>
<keyword evidence="4" id="KW-1185">Reference proteome</keyword>
<dbReference type="PANTHER" id="PTHR46233">
    <property type="entry name" value="HYDROXYACYLGLUTATHIONE HYDROLASE GLOC"/>
    <property type="match status" value="1"/>
</dbReference>
<dbReference type="SMART" id="SM00849">
    <property type="entry name" value="Lactamase_B"/>
    <property type="match status" value="1"/>
</dbReference>
<sequence>MFGKVVAVTARIERVVTEGVVNIDGAEYKVENNTWIVGDDEEVIVIDPARDAEAILSSVGEREVLAVICTHGLADHVGGAIEVAARDEAVIALNRKDRQLWRETWQETYPDIDMEDEGLFGVADVELEVIATPGVTQGGVSLYVEALNAVFTGKTLLADGPGKLGGEYPRLADQLTAIGERLFTLPADTRVLPAHGEETTIAEQEPHFDAWLAGSLTGGDTAADAEGPLADGTRASGIKLNLDE</sequence>
<dbReference type="InterPro" id="IPR001279">
    <property type="entry name" value="Metallo-B-lactamas"/>
</dbReference>
<gene>
    <name evidence="3" type="ORF">GCM10022226_49280</name>
</gene>
<dbReference type="InterPro" id="IPR036866">
    <property type="entry name" value="RibonucZ/Hydroxyglut_hydro"/>
</dbReference>
<dbReference type="EMBL" id="BAAAZR010000018">
    <property type="protein sequence ID" value="GAA3822946.1"/>
    <property type="molecule type" value="Genomic_DNA"/>
</dbReference>
<accession>A0ABP7INY5</accession>
<reference evidence="4" key="1">
    <citation type="journal article" date="2019" name="Int. J. Syst. Evol. Microbiol.">
        <title>The Global Catalogue of Microorganisms (GCM) 10K type strain sequencing project: providing services to taxonomists for standard genome sequencing and annotation.</title>
        <authorList>
            <consortium name="The Broad Institute Genomics Platform"/>
            <consortium name="The Broad Institute Genome Sequencing Center for Infectious Disease"/>
            <person name="Wu L."/>
            <person name="Ma J."/>
        </authorList>
    </citation>
    <scope>NUCLEOTIDE SEQUENCE [LARGE SCALE GENOMIC DNA]</scope>
    <source>
        <strain evidence="4">JCM 16908</strain>
    </source>
</reference>